<keyword evidence="2" id="KW-1185">Reference proteome</keyword>
<accession>A0ABQ5HXA5</accession>
<evidence type="ECO:0000313" key="1">
    <source>
        <dbReference type="EMBL" id="GJT92096.1"/>
    </source>
</evidence>
<name>A0ABQ5HXA5_9ASTR</name>
<dbReference type="PANTHER" id="PTHR35317:SF35">
    <property type="entry name" value="DUF4219 DOMAIN-CONTAINING PROTEIN"/>
    <property type="match status" value="1"/>
</dbReference>
<reference evidence="1" key="1">
    <citation type="journal article" date="2022" name="Int. J. Mol. Sci.">
        <title>Draft Genome of Tanacetum Coccineum: Genomic Comparison of Closely Related Tanacetum-Family Plants.</title>
        <authorList>
            <person name="Yamashiro T."/>
            <person name="Shiraishi A."/>
            <person name="Nakayama K."/>
            <person name="Satake H."/>
        </authorList>
    </citation>
    <scope>NUCLEOTIDE SEQUENCE</scope>
</reference>
<proteinExistence type="predicted"/>
<reference evidence="1" key="2">
    <citation type="submission" date="2022-01" db="EMBL/GenBank/DDBJ databases">
        <authorList>
            <person name="Yamashiro T."/>
            <person name="Shiraishi A."/>
            <person name="Satake H."/>
            <person name="Nakayama K."/>
        </authorList>
    </citation>
    <scope>NUCLEOTIDE SEQUENCE</scope>
</reference>
<comment type="caution">
    <text evidence="1">The sequence shown here is derived from an EMBL/GenBank/DDBJ whole genome shotgun (WGS) entry which is preliminary data.</text>
</comment>
<dbReference type="EMBL" id="BQNB010020077">
    <property type="protein sequence ID" value="GJT92096.1"/>
    <property type="molecule type" value="Genomic_DNA"/>
</dbReference>
<protein>
    <recommendedName>
        <fullName evidence="3">DUF4219 domain-containing protein</fullName>
    </recommendedName>
</protein>
<dbReference type="PANTHER" id="PTHR35317">
    <property type="entry name" value="OS04G0629600 PROTEIN"/>
    <property type="match status" value="1"/>
</dbReference>
<dbReference type="Proteomes" id="UP001151760">
    <property type="component" value="Unassembled WGS sequence"/>
</dbReference>
<sequence length="109" mass="12229">MTTSNSSVNVSQPQIPVFKGDSYEFWSIKMKTLFRSQDLWDLVDKGCADSTSEETTNMENQKRDAKALVLRFCQAMRAYGDKVADEIVVAKILSSLSSKFDHVVAAIEE</sequence>
<gene>
    <name evidence="1" type="ORF">Tco_1080941</name>
</gene>
<evidence type="ECO:0000313" key="2">
    <source>
        <dbReference type="Proteomes" id="UP001151760"/>
    </source>
</evidence>
<organism evidence="1 2">
    <name type="scientific">Tanacetum coccineum</name>
    <dbReference type="NCBI Taxonomy" id="301880"/>
    <lineage>
        <taxon>Eukaryota</taxon>
        <taxon>Viridiplantae</taxon>
        <taxon>Streptophyta</taxon>
        <taxon>Embryophyta</taxon>
        <taxon>Tracheophyta</taxon>
        <taxon>Spermatophyta</taxon>
        <taxon>Magnoliopsida</taxon>
        <taxon>eudicotyledons</taxon>
        <taxon>Gunneridae</taxon>
        <taxon>Pentapetalae</taxon>
        <taxon>asterids</taxon>
        <taxon>campanulids</taxon>
        <taxon>Asterales</taxon>
        <taxon>Asteraceae</taxon>
        <taxon>Asteroideae</taxon>
        <taxon>Anthemideae</taxon>
        <taxon>Anthemidinae</taxon>
        <taxon>Tanacetum</taxon>
    </lineage>
</organism>
<evidence type="ECO:0008006" key="3">
    <source>
        <dbReference type="Google" id="ProtNLM"/>
    </source>
</evidence>